<evidence type="ECO:0000256" key="2">
    <source>
        <dbReference type="ARBA" id="ARBA00022692"/>
    </source>
</evidence>
<comment type="subcellular location">
    <subcellularLocation>
        <location evidence="1">Membrane</location>
        <topology evidence="1">Multi-pass membrane protein</topology>
    </subcellularLocation>
</comment>
<keyword evidence="3 5" id="KW-1133">Transmembrane helix</keyword>
<dbReference type="AlphaFoldDB" id="A0A1M5D8W7"/>
<proteinExistence type="predicted"/>
<dbReference type="RefSeq" id="WP_072854935.1">
    <property type="nucleotide sequence ID" value="NZ_FQVI01000060.1"/>
</dbReference>
<dbReference type="OrthoDB" id="5523261at2"/>
<evidence type="ECO:0000313" key="6">
    <source>
        <dbReference type="EMBL" id="SHF63315.1"/>
    </source>
</evidence>
<evidence type="ECO:0000256" key="3">
    <source>
        <dbReference type="ARBA" id="ARBA00022989"/>
    </source>
</evidence>
<sequence length="126" mass="14566">MKHKFLLCGAAGWCMEILWTGIHSLERGERKLLGQSSIWMFPIYGMAAVISPISRLMKDVSPFIRGSIYTVGIFFTEYTTGSILKKYQMCPWDYSKCKLNYKGLIRLDYAPVWFFTGLIFEKILSD</sequence>
<keyword evidence="7" id="KW-1185">Reference proteome</keyword>
<evidence type="ECO:0000256" key="5">
    <source>
        <dbReference type="SAM" id="Phobius"/>
    </source>
</evidence>
<name>A0A1M5D8W7_9CLOT</name>
<dbReference type="InterPro" id="IPR010540">
    <property type="entry name" value="CmpB_TMEM229"/>
</dbReference>
<evidence type="ECO:0000256" key="1">
    <source>
        <dbReference type="ARBA" id="ARBA00004141"/>
    </source>
</evidence>
<dbReference type="Proteomes" id="UP000184245">
    <property type="component" value="Unassembled WGS sequence"/>
</dbReference>
<dbReference type="STRING" id="1122155.SAMN02745158_04454"/>
<organism evidence="6 7">
    <name type="scientific">Lactonifactor longoviformis DSM 17459</name>
    <dbReference type="NCBI Taxonomy" id="1122155"/>
    <lineage>
        <taxon>Bacteria</taxon>
        <taxon>Bacillati</taxon>
        <taxon>Bacillota</taxon>
        <taxon>Clostridia</taxon>
        <taxon>Eubacteriales</taxon>
        <taxon>Clostridiaceae</taxon>
        <taxon>Lactonifactor</taxon>
    </lineage>
</organism>
<keyword evidence="2 5" id="KW-0812">Transmembrane</keyword>
<feature type="transmembrane region" description="Helical" evidence="5">
    <location>
        <begin position="36"/>
        <end position="57"/>
    </location>
</feature>
<protein>
    <submittedName>
        <fullName evidence="6">Putative ABC-transporter type IV</fullName>
    </submittedName>
</protein>
<keyword evidence="4 5" id="KW-0472">Membrane</keyword>
<dbReference type="PANTHER" id="PTHR31746:SF2">
    <property type="entry name" value="TRANSMEMBRANE PROTEIN 229A"/>
    <property type="match status" value="1"/>
</dbReference>
<dbReference type="EMBL" id="FQVI01000060">
    <property type="protein sequence ID" value="SHF63315.1"/>
    <property type="molecule type" value="Genomic_DNA"/>
</dbReference>
<dbReference type="GO" id="GO:0016020">
    <property type="term" value="C:membrane"/>
    <property type="evidence" value="ECO:0007669"/>
    <property type="project" value="UniProtKB-SubCell"/>
</dbReference>
<evidence type="ECO:0000313" key="7">
    <source>
        <dbReference type="Proteomes" id="UP000184245"/>
    </source>
</evidence>
<dbReference type="Pfam" id="PF06541">
    <property type="entry name" value="ABC_trans_CmpB"/>
    <property type="match status" value="1"/>
</dbReference>
<reference evidence="6 7" key="1">
    <citation type="submission" date="2016-11" db="EMBL/GenBank/DDBJ databases">
        <authorList>
            <person name="Jaros S."/>
            <person name="Januszkiewicz K."/>
            <person name="Wedrychowicz H."/>
        </authorList>
    </citation>
    <scope>NUCLEOTIDE SEQUENCE [LARGE SCALE GENOMIC DNA]</scope>
    <source>
        <strain evidence="6 7">DSM 17459</strain>
    </source>
</reference>
<dbReference type="PANTHER" id="PTHR31746">
    <property type="entry name" value="TRANSMEMBRANE PROTEIN 229 FAMILY MEMBER"/>
    <property type="match status" value="1"/>
</dbReference>
<evidence type="ECO:0000256" key="4">
    <source>
        <dbReference type="ARBA" id="ARBA00023136"/>
    </source>
</evidence>
<gene>
    <name evidence="6" type="ORF">SAMN02745158_04454</name>
</gene>
<accession>A0A1M5D8W7</accession>